<reference evidence="4" key="1">
    <citation type="journal article" date="2019" name="Int. J. Syst. Evol. Microbiol.">
        <title>The Global Catalogue of Microorganisms (GCM) 10K type strain sequencing project: providing services to taxonomists for standard genome sequencing and annotation.</title>
        <authorList>
            <consortium name="The Broad Institute Genomics Platform"/>
            <consortium name="The Broad Institute Genome Sequencing Center for Infectious Disease"/>
            <person name="Wu L."/>
            <person name="Ma J."/>
        </authorList>
    </citation>
    <scope>NUCLEOTIDE SEQUENCE [LARGE SCALE GENOMIC DNA]</scope>
    <source>
        <strain evidence="4">JCM 13008</strain>
    </source>
</reference>
<dbReference type="Gene3D" id="3.40.50.620">
    <property type="entry name" value="HUPs"/>
    <property type="match status" value="1"/>
</dbReference>
<dbReference type="CDD" id="cd00293">
    <property type="entry name" value="USP-like"/>
    <property type="match status" value="1"/>
</dbReference>
<name>A0ABP4EQ57_9ACTN</name>
<evidence type="ECO:0000259" key="2">
    <source>
        <dbReference type="Pfam" id="PF00582"/>
    </source>
</evidence>
<dbReference type="EMBL" id="BAAALG010000017">
    <property type="protein sequence ID" value="GAA1114040.1"/>
    <property type="molecule type" value="Genomic_DNA"/>
</dbReference>
<dbReference type="InterPro" id="IPR006015">
    <property type="entry name" value="Universal_stress_UspA"/>
</dbReference>
<accession>A0ABP4EQ57</accession>
<dbReference type="InterPro" id="IPR006016">
    <property type="entry name" value="UspA"/>
</dbReference>
<proteinExistence type="inferred from homology"/>
<comment type="similarity">
    <text evidence="1">Belongs to the universal stress protein A family.</text>
</comment>
<organism evidence="3 4">
    <name type="scientific">Nocardioides dubius</name>
    <dbReference type="NCBI Taxonomy" id="317019"/>
    <lineage>
        <taxon>Bacteria</taxon>
        <taxon>Bacillati</taxon>
        <taxon>Actinomycetota</taxon>
        <taxon>Actinomycetes</taxon>
        <taxon>Propionibacteriales</taxon>
        <taxon>Nocardioidaceae</taxon>
        <taxon>Nocardioides</taxon>
    </lineage>
</organism>
<dbReference type="PRINTS" id="PR01438">
    <property type="entry name" value="UNVRSLSTRESS"/>
</dbReference>
<evidence type="ECO:0000313" key="4">
    <source>
        <dbReference type="Proteomes" id="UP001501581"/>
    </source>
</evidence>
<dbReference type="Proteomes" id="UP001501581">
    <property type="component" value="Unassembled WGS sequence"/>
</dbReference>
<dbReference type="RefSeq" id="WP_343996722.1">
    <property type="nucleotide sequence ID" value="NZ_BAAALG010000017.1"/>
</dbReference>
<dbReference type="SUPFAM" id="SSF52402">
    <property type="entry name" value="Adenine nucleotide alpha hydrolases-like"/>
    <property type="match status" value="1"/>
</dbReference>
<evidence type="ECO:0000256" key="1">
    <source>
        <dbReference type="ARBA" id="ARBA00008791"/>
    </source>
</evidence>
<dbReference type="PANTHER" id="PTHR46268">
    <property type="entry name" value="STRESS RESPONSE PROTEIN NHAX"/>
    <property type="match status" value="1"/>
</dbReference>
<dbReference type="PANTHER" id="PTHR46268:SF6">
    <property type="entry name" value="UNIVERSAL STRESS PROTEIN UP12"/>
    <property type="match status" value="1"/>
</dbReference>
<sequence>MSTIVVAYSPDEYGQVALARAVEEARLRDAGLLVVNGTRGDALVDEHFAHADQLAEIEQALATTGLPFEVRQTFGADVGDQVIEAAASSGAELIVIGVRRRTPVGKLLMGSVSQRVILGAECAVLAVKPD</sequence>
<dbReference type="InterPro" id="IPR014729">
    <property type="entry name" value="Rossmann-like_a/b/a_fold"/>
</dbReference>
<dbReference type="Pfam" id="PF00582">
    <property type="entry name" value="Usp"/>
    <property type="match status" value="1"/>
</dbReference>
<feature type="domain" description="UspA" evidence="2">
    <location>
        <begin position="2"/>
        <end position="128"/>
    </location>
</feature>
<evidence type="ECO:0000313" key="3">
    <source>
        <dbReference type="EMBL" id="GAA1114040.1"/>
    </source>
</evidence>
<gene>
    <name evidence="3" type="ORF">GCM10009668_40360</name>
</gene>
<keyword evidence="4" id="KW-1185">Reference proteome</keyword>
<protein>
    <submittedName>
        <fullName evidence="3">Universal stress protein</fullName>
    </submittedName>
</protein>
<comment type="caution">
    <text evidence="3">The sequence shown here is derived from an EMBL/GenBank/DDBJ whole genome shotgun (WGS) entry which is preliminary data.</text>
</comment>